<gene>
    <name evidence="1" type="ORF">J2S00_000799</name>
</gene>
<dbReference type="RefSeq" id="WP_307335697.1">
    <property type="nucleotide sequence ID" value="NZ_JAUSUQ010000002.1"/>
</dbReference>
<evidence type="ECO:0000313" key="2">
    <source>
        <dbReference type="Proteomes" id="UP001232445"/>
    </source>
</evidence>
<evidence type="ECO:0000313" key="1">
    <source>
        <dbReference type="EMBL" id="MDQ0338016.1"/>
    </source>
</evidence>
<accession>A0ABU0CNL7</accession>
<dbReference type="Pfam" id="PF03698">
    <property type="entry name" value="UPF0180"/>
    <property type="match status" value="1"/>
</dbReference>
<keyword evidence="2" id="KW-1185">Reference proteome</keyword>
<reference evidence="1 2" key="1">
    <citation type="submission" date="2023-07" db="EMBL/GenBank/DDBJ databases">
        <title>Genomic Encyclopedia of Type Strains, Phase IV (KMG-IV): sequencing the most valuable type-strain genomes for metagenomic binning, comparative biology and taxonomic classification.</title>
        <authorList>
            <person name="Goeker M."/>
        </authorList>
    </citation>
    <scope>NUCLEOTIDE SEQUENCE [LARGE SCALE GENOMIC DNA]</scope>
    <source>
        <strain evidence="1 2">DSM 17740</strain>
    </source>
</reference>
<comment type="caution">
    <text evidence="1">The sequence shown here is derived from an EMBL/GenBank/DDBJ whole genome shotgun (WGS) entry which is preliminary data.</text>
</comment>
<dbReference type="Proteomes" id="UP001232445">
    <property type="component" value="Unassembled WGS sequence"/>
</dbReference>
<proteinExistence type="predicted"/>
<dbReference type="EMBL" id="JAUSUQ010000002">
    <property type="protein sequence ID" value="MDQ0338016.1"/>
    <property type="molecule type" value="Genomic_DNA"/>
</dbReference>
<organism evidence="1 2">
    <name type="scientific">Caldalkalibacillus uzonensis</name>
    <dbReference type="NCBI Taxonomy" id="353224"/>
    <lineage>
        <taxon>Bacteria</taxon>
        <taxon>Bacillati</taxon>
        <taxon>Bacillota</taxon>
        <taxon>Bacilli</taxon>
        <taxon>Bacillales</taxon>
        <taxon>Bacillaceae</taxon>
        <taxon>Caldalkalibacillus</taxon>
    </lineage>
</organism>
<sequence length="81" mass="8574">MAKIAVEDSLGNVKQILQENGHEVVSLNGGNVPDCDCCVVSGQDDNVMGMEELATEVSVINAEGLTAEEVLSAVSERLNRK</sequence>
<name>A0ABU0CNL7_9BACI</name>
<protein>
    <submittedName>
        <fullName evidence="1">Uncharacterized protein</fullName>
    </submittedName>
</protein>
<dbReference type="InterPro" id="IPR005370">
    <property type="entry name" value="UPF0180"/>
</dbReference>